<gene>
    <name evidence="6" type="ORF">A3H63_00960</name>
</gene>
<dbReference type="PROSITE" id="PS01031">
    <property type="entry name" value="SHSP"/>
    <property type="match status" value="1"/>
</dbReference>
<feature type="domain" description="CS" evidence="5">
    <location>
        <begin position="59"/>
        <end position="167"/>
    </location>
</feature>
<dbReference type="InterPro" id="IPR002068">
    <property type="entry name" value="A-crystallin/Hsp20_dom"/>
</dbReference>
<evidence type="ECO:0000256" key="1">
    <source>
        <dbReference type="PROSITE-ProRule" id="PRU00285"/>
    </source>
</evidence>
<organism evidence="6 7">
    <name type="scientific">Candidatus Harrisonbacteria bacterium RIFCSPLOWO2_02_FULL_45_10c</name>
    <dbReference type="NCBI Taxonomy" id="1798410"/>
    <lineage>
        <taxon>Bacteria</taxon>
        <taxon>Candidatus Harrisoniibacteriota</taxon>
    </lineage>
</organism>
<dbReference type="Gene3D" id="2.60.40.790">
    <property type="match status" value="1"/>
</dbReference>
<dbReference type="InterPro" id="IPR008978">
    <property type="entry name" value="HSP20-like_chaperone"/>
</dbReference>
<reference evidence="6 7" key="1">
    <citation type="journal article" date="2016" name="Nat. Commun.">
        <title>Thousands of microbial genomes shed light on interconnected biogeochemical processes in an aquifer system.</title>
        <authorList>
            <person name="Anantharaman K."/>
            <person name="Brown C.T."/>
            <person name="Hug L.A."/>
            <person name="Sharon I."/>
            <person name="Castelle C.J."/>
            <person name="Probst A.J."/>
            <person name="Thomas B.C."/>
            <person name="Singh A."/>
            <person name="Wilkins M.J."/>
            <person name="Karaoz U."/>
            <person name="Brodie E.L."/>
            <person name="Williams K.H."/>
            <person name="Hubbard S.S."/>
            <person name="Banfield J.F."/>
        </authorList>
    </citation>
    <scope>NUCLEOTIDE SEQUENCE [LARGE SCALE GENOMIC DNA]</scope>
</reference>
<dbReference type="InterPro" id="IPR007052">
    <property type="entry name" value="CS_dom"/>
</dbReference>
<name>A0A1G1ZUX4_9BACT</name>
<feature type="region of interest" description="Disordered" evidence="3">
    <location>
        <begin position="1"/>
        <end position="45"/>
    </location>
</feature>
<feature type="domain" description="SHSP" evidence="4">
    <location>
        <begin position="55"/>
        <end position="167"/>
    </location>
</feature>
<evidence type="ECO:0000256" key="2">
    <source>
        <dbReference type="RuleBase" id="RU003616"/>
    </source>
</evidence>
<accession>A0A1G1ZUX4</accession>
<dbReference type="Pfam" id="PF00011">
    <property type="entry name" value="HSP20"/>
    <property type="match status" value="1"/>
</dbReference>
<feature type="compositionally biased region" description="Low complexity" evidence="3">
    <location>
        <begin position="30"/>
        <end position="40"/>
    </location>
</feature>
<protein>
    <submittedName>
        <fullName evidence="6">Uncharacterized protein</fullName>
    </submittedName>
</protein>
<evidence type="ECO:0000259" key="5">
    <source>
        <dbReference type="PROSITE" id="PS51203"/>
    </source>
</evidence>
<dbReference type="AlphaFoldDB" id="A0A1G1ZUX4"/>
<dbReference type="EMBL" id="MHJM01000001">
    <property type="protein sequence ID" value="OGY68364.1"/>
    <property type="molecule type" value="Genomic_DNA"/>
</dbReference>
<dbReference type="STRING" id="1798410.A3H63_00960"/>
<proteinExistence type="inferred from homology"/>
<dbReference type="Proteomes" id="UP000176284">
    <property type="component" value="Unassembled WGS sequence"/>
</dbReference>
<comment type="caution">
    <text evidence="6">The sequence shown here is derived from an EMBL/GenBank/DDBJ whole genome shotgun (WGS) entry which is preliminary data.</text>
</comment>
<evidence type="ECO:0000256" key="3">
    <source>
        <dbReference type="SAM" id="MobiDB-lite"/>
    </source>
</evidence>
<dbReference type="SUPFAM" id="SSF49764">
    <property type="entry name" value="HSP20-like chaperones"/>
    <property type="match status" value="1"/>
</dbReference>
<dbReference type="PROSITE" id="PS51203">
    <property type="entry name" value="CS"/>
    <property type="match status" value="1"/>
</dbReference>
<evidence type="ECO:0000313" key="7">
    <source>
        <dbReference type="Proteomes" id="UP000176284"/>
    </source>
</evidence>
<dbReference type="CDD" id="cd06464">
    <property type="entry name" value="ACD_sHsps-like"/>
    <property type="match status" value="1"/>
</dbReference>
<dbReference type="PANTHER" id="PTHR11527">
    <property type="entry name" value="HEAT-SHOCK PROTEIN 20 FAMILY MEMBER"/>
    <property type="match status" value="1"/>
</dbReference>
<feature type="compositionally biased region" description="Basic and acidic residues" evidence="3">
    <location>
        <begin position="1"/>
        <end position="29"/>
    </location>
</feature>
<comment type="similarity">
    <text evidence="1 2">Belongs to the small heat shock protein (HSP20) family.</text>
</comment>
<sequence length="167" mass="18903">MDDQAKNFFEELSKSAHEEATPIEPHIELAKSSAAPTASKKIAKKEHEDMVSELLEEGEGQLTIDVYQTPEEIVVESTIAGVNPDDLDIDITNEAVTIRGKRSKEKRIADEDYFYQECYWGKFSRSIILPQEVDAENAEAKIKNGVLTIHLPKLNRQKSKKVKVKFE</sequence>
<evidence type="ECO:0000259" key="4">
    <source>
        <dbReference type="PROSITE" id="PS01031"/>
    </source>
</evidence>
<evidence type="ECO:0000313" key="6">
    <source>
        <dbReference type="EMBL" id="OGY68364.1"/>
    </source>
</evidence>
<dbReference type="InterPro" id="IPR031107">
    <property type="entry name" value="Small_HSP"/>
</dbReference>